<dbReference type="EMBL" id="BLPF01000001">
    <property type="protein sequence ID" value="GFJ77826.1"/>
    <property type="molecule type" value="Genomic_DNA"/>
</dbReference>
<evidence type="ECO:0000256" key="1">
    <source>
        <dbReference type="ARBA" id="ARBA00004141"/>
    </source>
</evidence>
<evidence type="ECO:0000313" key="14">
    <source>
        <dbReference type="EMBL" id="GFJ77826.1"/>
    </source>
</evidence>
<keyword evidence="6 12" id="KW-1133">Transmembrane helix</keyword>
<evidence type="ECO:0000256" key="6">
    <source>
        <dbReference type="ARBA" id="ARBA00022989"/>
    </source>
</evidence>
<dbReference type="Proteomes" id="UP000482800">
    <property type="component" value="Unassembled WGS sequence"/>
</dbReference>
<gene>
    <name evidence="14" type="ORF">Phou_020060</name>
</gene>
<evidence type="ECO:0000256" key="12">
    <source>
        <dbReference type="SAM" id="Phobius"/>
    </source>
</evidence>
<proteinExistence type="inferred from homology"/>
<dbReference type="InterPro" id="IPR038770">
    <property type="entry name" value="Na+/solute_symporter_sf"/>
</dbReference>
<evidence type="ECO:0000313" key="15">
    <source>
        <dbReference type="Proteomes" id="UP000482800"/>
    </source>
</evidence>
<dbReference type="InterPro" id="IPR006153">
    <property type="entry name" value="Cation/H_exchanger_TM"/>
</dbReference>
<dbReference type="GO" id="GO:0006814">
    <property type="term" value="P:sodium ion transport"/>
    <property type="evidence" value="ECO:0007669"/>
    <property type="project" value="UniProtKB-KW"/>
</dbReference>
<dbReference type="PANTHER" id="PTHR43562">
    <property type="entry name" value="NAPA-TYPE SODIUM/HYDROGEN ANTIPORTER"/>
    <property type="match status" value="1"/>
</dbReference>
<dbReference type="Gene3D" id="1.20.1530.20">
    <property type="match status" value="1"/>
</dbReference>
<feature type="transmembrane region" description="Helical" evidence="12">
    <location>
        <begin position="72"/>
        <end position="94"/>
    </location>
</feature>
<feature type="transmembrane region" description="Helical" evidence="12">
    <location>
        <begin position="350"/>
        <end position="370"/>
    </location>
</feature>
<evidence type="ECO:0000256" key="5">
    <source>
        <dbReference type="ARBA" id="ARBA00022692"/>
    </source>
</evidence>
<comment type="subcellular location">
    <subcellularLocation>
        <location evidence="1">Membrane</location>
        <topology evidence="1">Multi-pass membrane protein</topology>
    </subcellularLocation>
</comment>
<comment type="similarity">
    <text evidence="2">Belongs to the monovalent cation:proton antiporter 2 (CPA2) transporter (TC 2.A.37) family.</text>
</comment>
<evidence type="ECO:0000256" key="11">
    <source>
        <dbReference type="SAM" id="MobiDB-lite"/>
    </source>
</evidence>
<sequence>MPALVGELLTGVVLGPSILGHLAPGITDWLLPAESEQMHLLDAVGQIGVLLLVGVTGAHLDLRLLRRRGGTAAKVSLGGLLIPLVFGLALGAFLPTVMETGDKDRVSFALFVGVAMCVSAIPVIAKTLTDMRLLHRNVGQLILLAGTLDDVVGWFLLSIVSAVAISGLSAGQVSLTFVYLVGFVILAALLGRPLVGRFMKVADRSDESGPSVAAAVTVVLAGAVTTHVLRMEAVFGAFVAGILIGAVAPNKAKLAPLRTLVMSVLAPIFLATAGLRMDLTALADPTVALAALAVLAIAIAGKFAGAYAGARLSRMSRWEGIAIGAGMNARGVVEVIVAMTGLRLGVLNPAMYTVFVLVAIVTSLMAPPMLRRAMAKVEHSDEERLREMEHGAWIGLAPSGDKQDTGTSRKAGAGEATA</sequence>
<evidence type="ECO:0000259" key="13">
    <source>
        <dbReference type="Pfam" id="PF00999"/>
    </source>
</evidence>
<feature type="transmembrane region" description="Helical" evidence="12">
    <location>
        <begin position="43"/>
        <end position="60"/>
    </location>
</feature>
<feature type="transmembrane region" description="Helical" evidence="12">
    <location>
        <begin position="255"/>
        <end position="275"/>
    </location>
</feature>
<evidence type="ECO:0000256" key="10">
    <source>
        <dbReference type="ARBA" id="ARBA00023201"/>
    </source>
</evidence>
<organism evidence="14 15">
    <name type="scientific">Phytohabitans houttuyneae</name>
    <dbReference type="NCBI Taxonomy" id="1076126"/>
    <lineage>
        <taxon>Bacteria</taxon>
        <taxon>Bacillati</taxon>
        <taxon>Actinomycetota</taxon>
        <taxon>Actinomycetes</taxon>
        <taxon>Micromonosporales</taxon>
        <taxon>Micromonosporaceae</taxon>
    </lineage>
</organism>
<keyword evidence="15" id="KW-1185">Reference proteome</keyword>
<keyword evidence="3" id="KW-0813">Transport</keyword>
<comment type="caution">
    <text evidence="14">The sequence shown here is derived from an EMBL/GenBank/DDBJ whole genome shotgun (WGS) entry which is preliminary data.</text>
</comment>
<protein>
    <recommendedName>
        <fullName evidence="13">Cation/H+ exchanger transmembrane domain-containing protein</fullName>
    </recommendedName>
</protein>
<keyword evidence="5 12" id="KW-0812">Transmembrane</keyword>
<keyword evidence="8" id="KW-0406">Ion transport</keyword>
<reference evidence="14 15" key="2">
    <citation type="submission" date="2020-03" db="EMBL/GenBank/DDBJ databases">
        <authorList>
            <person name="Ichikawa N."/>
            <person name="Kimura A."/>
            <person name="Kitahashi Y."/>
            <person name="Uohara A."/>
        </authorList>
    </citation>
    <scope>NUCLEOTIDE SEQUENCE [LARGE SCALE GENOMIC DNA]</scope>
    <source>
        <strain evidence="14 15">NBRC 108639</strain>
    </source>
</reference>
<feature type="transmembrane region" description="Helical" evidence="12">
    <location>
        <begin position="141"/>
        <end position="165"/>
    </location>
</feature>
<dbReference type="GO" id="GO:0016020">
    <property type="term" value="C:membrane"/>
    <property type="evidence" value="ECO:0007669"/>
    <property type="project" value="UniProtKB-SubCell"/>
</dbReference>
<keyword evidence="4" id="KW-0050">Antiport</keyword>
<name>A0A6V8K769_9ACTN</name>
<evidence type="ECO:0000256" key="3">
    <source>
        <dbReference type="ARBA" id="ARBA00022448"/>
    </source>
</evidence>
<evidence type="ECO:0000256" key="9">
    <source>
        <dbReference type="ARBA" id="ARBA00023136"/>
    </source>
</evidence>
<evidence type="ECO:0000256" key="2">
    <source>
        <dbReference type="ARBA" id="ARBA00005551"/>
    </source>
</evidence>
<dbReference type="PANTHER" id="PTHR43562:SF3">
    <property type="entry name" value="SODIUM ION_PROTON EXCHANGER (EUROFUNG)"/>
    <property type="match status" value="1"/>
</dbReference>
<feature type="transmembrane region" description="Helical" evidence="12">
    <location>
        <begin position="287"/>
        <end position="309"/>
    </location>
</feature>
<feature type="transmembrane region" description="Helical" evidence="12">
    <location>
        <begin position="177"/>
        <end position="195"/>
    </location>
</feature>
<feature type="transmembrane region" description="Helical" evidence="12">
    <location>
        <begin position="231"/>
        <end position="248"/>
    </location>
</feature>
<dbReference type="GO" id="GO:0015297">
    <property type="term" value="F:antiporter activity"/>
    <property type="evidence" value="ECO:0007669"/>
    <property type="project" value="UniProtKB-KW"/>
</dbReference>
<feature type="domain" description="Cation/H+ exchanger transmembrane" evidence="13">
    <location>
        <begin position="1"/>
        <end position="373"/>
    </location>
</feature>
<feature type="transmembrane region" description="Helical" evidence="12">
    <location>
        <begin position="106"/>
        <end position="129"/>
    </location>
</feature>
<reference evidence="14 15" key="1">
    <citation type="submission" date="2020-03" db="EMBL/GenBank/DDBJ databases">
        <title>Whole genome shotgun sequence of Phytohabitans houttuyneae NBRC 108639.</title>
        <authorList>
            <person name="Komaki H."/>
            <person name="Tamura T."/>
        </authorList>
    </citation>
    <scope>NUCLEOTIDE SEQUENCE [LARGE SCALE GENOMIC DNA]</scope>
    <source>
        <strain evidence="14 15">NBRC 108639</strain>
    </source>
</reference>
<evidence type="ECO:0000256" key="7">
    <source>
        <dbReference type="ARBA" id="ARBA00023053"/>
    </source>
</evidence>
<accession>A0A6V8K769</accession>
<keyword evidence="9 12" id="KW-0472">Membrane</keyword>
<feature type="transmembrane region" description="Helical" evidence="12">
    <location>
        <begin position="207"/>
        <end position="225"/>
    </location>
</feature>
<feature type="region of interest" description="Disordered" evidence="11">
    <location>
        <begin position="396"/>
        <end position="418"/>
    </location>
</feature>
<dbReference type="AlphaFoldDB" id="A0A6V8K769"/>
<keyword evidence="10" id="KW-0739">Sodium transport</keyword>
<evidence type="ECO:0000256" key="8">
    <source>
        <dbReference type="ARBA" id="ARBA00023065"/>
    </source>
</evidence>
<keyword evidence="7" id="KW-0915">Sodium</keyword>
<dbReference type="GO" id="GO:1902600">
    <property type="term" value="P:proton transmembrane transport"/>
    <property type="evidence" value="ECO:0007669"/>
    <property type="project" value="InterPro"/>
</dbReference>
<dbReference type="Pfam" id="PF00999">
    <property type="entry name" value="Na_H_Exchanger"/>
    <property type="match status" value="1"/>
</dbReference>
<evidence type="ECO:0000256" key="4">
    <source>
        <dbReference type="ARBA" id="ARBA00022449"/>
    </source>
</evidence>